<keyword evidence="8 14" id="KW-0675">Receptor</keyword>
<keyword evidence="10" id="KW-1071">Ligand-gated ion channel</keyword>
<evidence type="ECO:0000259" key="13">
    <source>
        <dbReference type="SMART" id="SM00918"/>
    </source>
</evidence>
<dbReference type="GO" id="GO:0005634">
    <property type="term" value="C:nucleus"/>
    <property type="evidence" value="ECO:0007669"/>
    <property type="project" value="UniProtKB-SubCell"/>
</dbReference>
<evidence type="ECO:0000313" key="14">
    <source>
        <dbReference type="EMBL" id="GBN79480.1"/>
    </source>
</evidence>
<dbReference type="GO" id="GO:0015276">
    <property type="term" value="F:ligand-gated monoatomic ion channel activity"/>
    <property type="evidence" value="ECO:0007669"/>
    <property type="project" value="InterPro"/>
</dbReference>
<keyword evidence="3" id="KW-0813">Transport</keyword>
<dbReference type="InterPro" id="IPR019594">
    <property type="entry name" value="Glu/Gly-bd"/>
</dbReference>
<name>A0A4Y2RWZ1_ARAVE</name>
<dbReference type="EMBL" id="BGPR01018561">
    <property type="protein sequence ID" value="GBN79480.1"/>
    <property type="molecule type" value="Genomic_DNA"/>
</dbReference>
<keyword evidence="15" id="KW-1185">Reference proteome</keyword>
<evidence type="ECO:0000256" key="5">
    <source>
        <dbReference type="ARBA" id="ARBA00022989"/>
    </source>
</evidence>
<dbReference type="AlphaFoldDB" id="A0A4Y2RWZ1"/>
<keyword evidence="11" id="KW-0407">Ion channel</keyword>
<evidence type="ECO:0000256" key="4">
    <source>
        <dbReference type="ARBA" id="ARBA00022692"/>
    </source>
</evidence>
<dbReference type="Gene3D" id="3.40.190.10">
    <property type="entry name" value="Periplasmic binding protein-like II"/>
    <property type="match status" value="1"/>
</dbReference>
<dbReference type="OrthoDB" id="6515496at2759"/>
<feature type="domain" description="Ionotropic glutamate receptor L-glutamate and glycine-binding" evidence="13">
    <location>
        <begin position="149"/>
        <end position="212"/>
    </location>
</feature>
<evidence type="ECO:0000313" key="15">
    <source>
        <dbReference type="Proteomes" id="UP000499080"/>
    </source>
</evidence>
<dbReference type="InterPro" id="IPR009057">
    <property type="entry name" value="Homeodomain-like_sf"/>
</dbReference>
<evidence type="ECO:0000256" key="9">
    <source>
        <dbReference type="ARBA" id="ARBA00023180"/>
    </source>
</evidence>
<evidence type="ECO:0000256" key="3">
    <source>
        <dbReference type="ARBA" id="ARBA00022448"/>
    </source>
</evidence>
<dbReference type="Proteomes" id="UP000499080">
    <property type="component" value="Unassembled WGS sequence"/>
</dbReference>
<keyword evidence="9" id="KW-0325">Glycoprotein</keyword>
<evidence type="ECO:0000256" key="12">
    <source>
        <dbReference type="SAM" id="MobiDB-lite"/>
    </source>
</evidence>
<dbReference type="CDD" id="cd00093">
    <property type="entry name" value="HTH_XRE"/>
    <property type="match status" value="1"/>
</dbReference>
<evidence type="ECO:0000256" key="2">
    <source>
        <dbReference type="ARBA" id="ARBA00004141"/>
    </source>
</evidence>
<evidence type="ECO:0000256" key="10">
    <source>
        <dbReference type="ARBA" id="ARBA00023286"/>
    </source>
</evidence>
<evidence type="ECO:0000256" key="6">
    <source>
        <dbReference type="ARBA" id="ARBA00023065"/>
    </source>
</evidence>
<proteinExistence type="predicted"/>
<dbReference type="Gene3D" id="3.40.50.2300">
    <property type="match status" value="2"/>
</dbReference>
<dbReference type="InterPro" id="IPR028082">
    <property type="entry name" value="Peripla_BP_I"/>
</dbReference>
<reference evidence="14 15" key="1">
    <citation type="journal article" date="2019" name="Sci. Rep.">
        <title>Orb-weaving spider Araneus ventricosus genome elucidates the spidroin gene catalogue.</title>
        <authorList>
            <person name="Kono N."/>
            <person name="Nakamura H."/>
            <person name="Ohtoshi R."/>
            <person name="Moran D.A.P."/>
            <person name="Shinohara A."/>
            <person name="Yoshida Y."/>
            <person name="Fujiwara M."/>
            <person name="Mori M."/>
            <person name="Tomita M."/>
            <person name="Arakawa K."/>
        </authorList>
    </citation>
    <scope>NUCLEOTIDE SEQUENCE [LARGE SCALE GENOMIC DNA]</scope>
</reference>
<feature type="region of interest" description="Disordered" evidence="12">
    <location>
        <begin position="1"/>
        <end position="23"/>
    </location>
</feature>
<dbReference type="SMART" id="SM00918">
    <property type="entry name" value="Lig_chan-Glu_bd"/>
    <property type="match status" value="1"/>
</dbReference>
<dbReference type="SUPFAM" id="SSF53850">
    <property type="entry name" value="Periplasmic binding protein-like II"/>
    <property type="match status" value="1"/>
</dbReference>
<keyword evidence="7" id="KW-0472">Membrane</keyword>
<dbReference type="InterPro" id="IPR001387">
    <property type="entry name" value="Cro/C1-type_HTH"/>
</dbReference>
<comment type="subcellular location">
    <subcellularLocation>
        <location evidence="2">Membrane</location>
        <topology evidence="2">Multi-pass membrane protein</topology>
    </subcellularLocation>
    <subcellularLocation>
        <location evidence="1">Nucleus</location>
    </subcellularLocation>
</comment>
<dbReference type="SUPFAM" id="SSF46689">
    <property type="entry name" value="Homeodomain-like"/>
    <property type="match status" value="1"/>
</dbReference>
<evidence type="ECO:0000256" key="7">
    <source>
        <dbReference type="ARBA" id="ARBA00023136"/>
    </source>
</evidence>
<evidence type="ECO:0000256" key="8">
    <source>
        <dbReference type="ARBA" id="ARBA00023170"/>
    </source>
</evidence>
<dbReference type="FunFam" id="3.40.190.10:FF:000210">
    <property type="entry name" value="Glutamate receptor ionotropic, kainate 1"/>
    <property type="match status" value="1"/>
</dbReference>
<keyword evidence="6" id="KW-0406">Ion transport</keyword>
<dbReference type="SUPFAM" id="SSF53822">
    <property type="entry name" value="Periplasmic binding protein-like I"/>
    <property type="match status" value="1"/>
</dbReference>
<protein>
    <submittedName>
        <fullName evidence="14">Glutamate receptor ionotropic, kainate 2</fullName>
    </submittedName>
</protein>
<feature type="compositionally biased region" description="Basic and acidic residues" evidence="12">
    <location>
        <begin position="10"/>
        <end position="20"/>
    </location>
</feature>
<keyword evidence="4" id="KW-0812">Transmembrane</keyword>
<dbReference type="GO" id="GO:0016020">
    <property type="term" value="C:membrane"/>
    <property type="evidence" value="ECO:0007669"/>
    <property type="project" value="UniProtKB-SubCell"/>
</dbReference>
<sequence length="301" mass="34385">MEAPNCEVKGFSEHENHTSEKGATSDYDDYIVIQNIDNAQHIQSKHQNINWSLDQPPGFGCLNSTNFMKTSLSIPFEGASGNIKIDRNGQRTVFSLDIIKVTKRGLTKLGSWDTEKRFTYKKEEKDAFSDAKDLLKNATLKVTTIINNPYMMKKQPENTLVGNDRYEGFCKDLLEKLSEKFGFKFIINPVKDGGYGNLKDGEWNGMVGELLRRLRWLAVGWMEMRLSQADAARRLNVSRSVVQRFWDQYQSEDSASRRHVSGRPRVTTPADDHFLTLSARRRRSTTVPQLVVDHFVASGRK</sequence>
<evidence type="ECO:0000256" key="11">
    <source>
        <dbReference type="ARBA" id="ARBA00023303"/>
    </source>
</evidence>
<organism evidence="14 15">
    <name type="scientific">Araneus ventricosus</name>
    <name type="common">Orbweaver spider</name>
    <name type="synonym">Epeira ventricosa</name>
    <dbReference type="NCBI Taxonomy" id="182803"/>
    <lineage>
        <taxon>Eukaryota</taxon>
        <taxon>Metazoa</taxon>
        <taxon>Ecdysozoa</taxon>
        <taxon>Arthropoda</taxon>
        <taxon>Chelicerata</taxon>
        <taxon>Arachnida</taxon>
        <taxon>Araneae</taxon>
        <taxon>Araneomorphae</taxon>
        <taxon>Entelegynae</taxon>
        <taxon>Araneoidea</taxon>
        <taxon>Araneidae</taxon>
        <taxon>Araneus</taxon>
    </lineage>
</organism>
<evidence type="ECO:0000256" key="1">
    <source>
        <dbReference type="ARBA" id="ARBA00004123"/>
    </source>
</evidence>
<gene>
    <name evidence="14" type="primary">Grik2_4</name>
    <name evidence="14" type="ORF">AVEN_207099_1</name>
</gene>
<keyword evidence="5" id="KW-1133">Transmembrane helix</keyword>
<comment type="caution">
    <text evidence="14">The sequence shown here is derived from an EMBL/GenBank/DDBJ whole genome shotgun (WGS) entry which is preliminary data.</text>
</comment>
<dbReference type="Pfam" id="PF10613">
    <property type="entry name" value="Lig_chan-Glu_bd"/>
    <property type="match status" value="1"/>
</dbReference>
<accession>A0A4Y2RWZ1</accession>